<comment type="caution">
    <text evidence="5">The sequence shown here is derived from an EMBL/GenBank/DDBJ whole genome shotgun (WGS) entry which is preliminary data.</text>
</comment>
<dbReference type="PANTHER" id="PTHR47504">
    <property type="entry name" value="RIGHT ORIGIN-BINDING PROTEIN"/>
    <property type="match status" value="1"/>
</dbReference>
<dbReference type="InterPro" id="IPR018060">
    <property type="entry name" value="HTH_AraC"/>
</dbReference>
<dbReference type="GO" id="GO:0003700">
    <property type="term" value="F:DNA-binding transcription factor activity"/>
    <property type="evidence" value="ECO:0007669"/>
    <property type="project" value="InterPro"/>
</dbReference>
<evidence type="ECO:0000313" key="5">
    <source>
        <dbReference type="EMBL" id="HIX51863.1"/>
    </source>
</evidence>
<evidence type="ECO:0000256" key="1">
    <source>
        <dbReference type="ARBA" id="ARBA00023015"/>
    </source>
</evidence>
<keyword evidence="1" id="KW-0805">Transcription regulation</keyword>
<reference evidence="5" key="2">
    <citation type="submission" date="2021-04" db="EMBL/GenBank/DDBJ databases">
        <authorList>
            <person name="Gilroy R."/>
        </authorList>
    </citation>
    <scope>NUCLEOTIDE SEQUENCE</scope>
    <source>
        <strain evidence="5">ChiGjej4B4-12881</strain>
    </source>
</reference>
<evidence type="ECO:0000256" key="3">
    <source>
        <dbReference type="ARBA" id="ARBA00023163"/>
    </source>
</evidence>
<dbReference type="SUPFAM" id="SSF46689">
    <property type="entry name" value="Homeodomain-like"/>
    <property type="match status" value="2"/>
</dbReference>
<gene>
    <name evidence="5" type="ORF">IAA28_03525</name>
</gene>
<dbReference type="InterPro" id="IPR009057">
    <property type="entry name" value="Homeodomain-like_sf"/>
</dbReference>
<dbReference type="PANTHER" id="PTHR47504:SF5">
    <property type="entry name" value="RIGHT ORIGIN-BINDING PROTEIN"/>
    <property type="match status" value="1"/>
</dbReference>
<dbReference type="GO" id="GO:0043565">
    <property type="term" value="F:sequence-specific DNA binding"/>
    <property type="evidence" value="ECO:0007669"/>
    <property type="project" value="InterPro"/>
</dbReference>
<dbReference type="InterPro" id="IPR020449">
    <property type="entry name" value="Tscrpt_reg_AraC-type_HTH"/>
</dbReference>
<protein>
    <submittedName>
        <fullName evidence="5">AraC family transcriptional regulator</fullName>
    </submittedName>
</protein>
<evidence type="ECO:0000259" key="4">
    <source>
        <dbReference type="PROSITE" id="PS01124"/>
    </source>
</evidence>
<evidence type="ECO:0000256" key="2">
    <source>
        <dbReference type="ARBA" id="ARBA00023125"/>
    </source>
</evidence>
<sequence length="178" mass="20813">MGNLSVTRIEAVIDYIENHLGGKLELKTVAEAVHYSKYHLHRLFTDTVGMTIHDYVQRRQLTEAAKLLVFSDQPIIEIALICGYESQQSFSLAFKAMYKSPPAEYREKRCFYPLQLRFTLHRNMSAVKFTMQDIRLARREDVPDWMNLMRLVIDGYPVMDEDDYSAKLEESIDEKRAL</sequence>
<reference evidence="5" key="1">
    <citation type="journal article" date="2021" name="PeerJ">
        <title>Extensive microbial diversity within the chicken gut microbiome revealed by metagenomics and culture.</title>
        <authorList>
            <person name="Gilroy R."/>
            <person name="Ravi A."/>
            <person name="Getino M."/>
            <person name="Pursley I."/>
            <person name="Horton D.L."/>
            <person name="Alikhan N.F."/>
            <person name="Baker D."/>
            <person name="Gharbi K."/>
            <person name="Hall N."/>
            <person name="Watson M."/>
            <person name="Adriaenssens E.M."/>
            <person name="Foster-Nyarko E."/>
            <person name="Jarju S."/>
            <person name="Secka A."/>
            <person name="Antonio M."/>
            <person name="Oren A."/>
            <person name="Chaudhuri R.R."/>
            <person name="La Ragione R."/>
            <person name="Hildebrand F."/>
            <person name="Pallen M.J."/>
        </authorList>
    </citation>
    <scope>NUCLEOTIDE SEQUENCE</scope>
    <source>
        <strain evidence="5">ChiGjej4B4-12881</strain>
    </source>
</reference>
<dbReference type="Gene3D" id="1.10.10.60">
    <property type="entry name" value="Homeodomain-like"/>
    <property type="match status" value="2"/>
</dbReference>
<proteinExistence type="predicted"/>
<feature type="domain" description="HTH araC/xylS-type" evidence="4">
    <location>
        <begin position="10"/>
        <end position="108"/>
    </location>
</feature>
<organism evidence="5 6">
    <name type="scientific">Candidatus Lachnoclostridium stercoripullorum</name>
    <dbReference type="NCBI Taxonomy" id="2838635"/>
    <lineage>
        <taxon>Bacteria</taxon>
        <taxon>Bacillati</taxon>
        <taxon>Bacillota</taxon>
        <taxon>Clostridia</taxon>
        <taxon>Lachnospirales</taxon>
        <taxon>Lachnospiraceae</taxon>
    </lineage>
</organism>
<dbReference type="InterPro" id="IPR018062">
    <property type="entry name" value="HTH_AraC-typ_CS"/>
</dbReference>
<dbReference type="PROSITE" id="PS01124">
    <property type="entry name" value="HTH_ARAC_FAMILY_2"/>
    <property type="match status" value="1"/>
</dbReference>
<accession>A0A9D2AVW7</accession>
<name>A0A9D2AVW7_9FIRM</name>
<keyword evidence="2" id="KW-0238">DNA-binding</keyword>
<dbReference type="EMBL" id="DXEU01000062">
    <property type="protein sequence ID" value="HIX51863.1"/>
    <property type="molecule type" value="Genomic_DNA"/>
</dbReference>
<dbReference type="AlphaFoldDB" id="A0A9D2AVW7"/>
<dbReference type="InterPro" id="IPR050959">
    <property type="entry name" value="MarA-like"/>
</dbReference>
<evidence type="ECO:0000313" key="6">
    <source>
        <dbReference type="Proteomes" id="UP000886780"/>
    </source>
</evidence>
<dbReference type="SMART" id="SM00342">
    <property type="entry name" value="HTH_ARAC"/>
    <property type="match status" value="1"/>
</dbReference>
<dbReference type="Pfam" id="PF12833">
    <property type="entry name" value="HTH_18"/>
    <property type="match status" value="1"/>
</dbReference>
<feature type="non-terminal residue" evidence="5">
    <location>
        <position position="178"/>
    </location>
</feature>
<keyword evidence="3" id="KW-0804">Transcription</keyword>
<dbReference type="PROSITE" id="PS00041">
    <property type="entry name" value="HTH_ARAC_FAMILY_1"/>
    <property type="match status" value="1"/>
</dbReference>
<dbReference type="Proteomes" id="UP000886780">
    <property type="component" value="Unassembled WGS sequence"/>
</dbReference>
<dbReference type="PRINTS" id="PR00032">
    <property type="entry name" value="HTHARAC"/>
</dbReference>